<dbReference type="InterPro" id="IPR013187">
    <property type="entry name" value="F-box-assoc_dom_typ3"/>
</dbReference>
<feature type="domain" description="F-box associated beta-propeller type 3" evidence="2">
    <location>
        <begin position="75"/>
        <end position="245"/>
    </location>
</feature>
<dbReference type="InterPro" id="IPR036047">
    <property type="entry name" value="F-box-like_dom_sf"/>
</dbReference>
<dbReference type="Proteomes" id="UP000008810">
    <property type="component" value="Chromosome 1"/>
</dbReference>
<dbReference type="InterPro" id="IPR017451">
    <property type="entry name" value="F-box-assoc_interact_dom"/>
</dbReference>
<dbReference type="NCBIfam" id="TIGR01640">
    <property type="entry name" value="F_box_assoc_1"/>
    <property type="match status" value="1"/>
</dbReference>
<dbReference type="EnsemblPlants" id="KQK21061">
    <property type="protein sequence ID" value="KQK21061"/>
    <property type="gene ID" value="BRADI_1g58456v3"/>
</dbReference>
<feature type="domain" description="F-box" evidence="1">
    <location>
        <begin position="2"/>
        <end position="33"/>
    </location>
</feature>
<gene>
    <name evidence="3" type="ORF">BRADI_1g58456v3</name>
</gene>
<evidence type="ECO:0000259" key="1">
    <source>
        <dbReference type="Pfam" id="PF00646"/>
    </source>
</evidence>
<dbReference type="Pfam" id="PF00646">
    <property type="entry name" value="F-box"/>
    <property type="match status" value="1"/>
</dbReference>
<dbReference type="PANTHER" id="PTHR31672:SF13">
    <property type="entry name" value="F-BOX PROTEIN CPR30-LIKE"/>
    <property type="match status" value="1"/>
</dbReference>
<keyword evidence="5" id="KW-1185">Reference proteome</keyword>
<reference evidence="4" key="3">
    <citation type="submission" date="2018-08" db="UniProtKB">
        <authorList>
            <consortium name="EnsemblPlants"/>
        </authorList>
    </citation>
    <scope>IDENTIFICATION</scope>
    <source>
        <strain evidence="4">cv. Bd21</strain>
    </source>
</reference>
<evidence type="ECO:0000313" key="3">
    <source>
        <dbReference type="EMBL" id="KQK21061.1"/>
    </source>
</evidence>
<evidence type="ECO:0000313" key="5">
    <source>
        <dbReference type="Proteomes" id="UP000008810"/>
    </source>
</evidence>
<dbReference type="Pfam" id="PF08268">
    <property type="entry name" value="FBA_3"/>
    <property type="match status" value="1"/>
</dbReference>
<proteinExistence type="predicted"/>
<dbReference type="AlphaFoldDB" id="A0A0Q3HEV5"/>
<dbReference type="Gramene" id="KQK21061">
    <property type="protein sequence ID" value="KQK21061"/>
    <property type="gene ID" value="BRADI_1g58456v3"/>
</dbReference>
<evidence type="ECO:0000259" key="2">
    <source>
        <dbReference type="Pfam" id="PF08268"/>
    </source>
</evidence>
<dbReference type="InterPro" id="IPR001810">
    <property type="entry name" value="F-box_dom"/>
</dbReference>
<evidence type="ECO:0000313" key="4">
    <source>
        <dbReference type="EnsemblPlants" id="KQK21061"/>
    </source>
</evidence>
<organism evidence="3">
    <name type="scientific">Brachypodium distachyon</name>
    <name type="common">Purple false brome</name>
    <name type="synonym">Trachynia distachya</name>
    <dbReference type="NCBI Taxonomy" id="15368"/>
    <lineage>
        <taxon>Eukaryota</taxon>
        <taxon>Viridiplantae</taxon>
        <taxon>Streptophyta</taxon>
        <taxon>Embryophyta</taxon>
        <taxon>Tracheophyta</taxon>
        <taxon>Spermatophyta</taxon>
        <taxon>Magnoliopsida</taxon>
        <taxon>Liliopsida</taxon>
        <taxon>Poales</taxon>
        <taxon>Poaceae</taxon>
        <taxon>BOP clade</taxon>
        <taxon>Pooideae</taxon>
        <taxon>Stipodae</taxon>
        <taxon>Brachypodieae</taxon>
        <taxon>Brachypodium</taxon>
    </lineage>
</organism>
<dbReference type="OrthoDB" id="695144at2759"/>
<dbReference type="SUPFAM" id="SSF81383">
    <property type="entry name" value="F-box domain"/>
    <property type="match status" value="1"/>
</dbReference>
<protein>
    <submittedName>
        <fullName evidence="3 4">Uncharacterized protein</fullName>
    </submittedName>
</protein>
<reference evidence="3 4" key="1">
    <citation type="journal article" date="2010" name="Nature">
        <title>Genome sequencing and analysis of the model grass Brachypodium distachyon.</title>
        <authorList>
            <consortium name="International Brachypodium Initiative"/>
        </authorList>
    </citation>
    <scope>NUCLEOTIDE SEQUENCE [LARGE SCALE GENOMIC DNA]</scope>
    <source>
        <strain evidence="3 4">Bd21</strain>
    </source>
</reference>
<accession>A0A0Q3HEV5</accession>
<sequence length="352" mass="39558">MLEDIFARMPAKSVQRCRCLSRAWAAKLSSRRFVDRHLRRGSPRLFFLPEYFSDDTTVYAWSPSRPLVRLRQVAAVTRHCRGLVVLEAGAPTSFDSSMVDGHYVCNPSTGQITALPKGKESLGIGYDTSIQKHKVDPLLPPACEVFVLNSTGHWRPPGFATNFCTDQSVFAQGYLYWVAAPDRKFNCQRVIISFSILPPPPMPMYPCRVTEFAGQLCLFNNSDSYKRVYDIWVLRDHRAAAWDLHCRIDLDTASLADMRLRCSWGVIPIDIVEDGSRILLRPDPHDMPRETSMAHQLFVYRPATGDVEDLLAVGGIITHCTMTRRVAAPFKESLESTGHIISSSTSSQVAHV</sequence>
<dbReference type="PANTHER" id="PTHR31672">
    <property type="entry name" value="BNACNNG10540D PROTEIN"/>
    <property type="match status" value="1"/>
</dbReference>
<dbReference type="InterPro" id="IPR050796">
    <property type="entry name" value="SCF_F-box_component"/>
</dbReference>
<name>A0A0Q3HEV5_BRADI</name>
<dbReference type="EMBL" id="CM000880">
    <property type="protein sequence ID" value="KQK21061.1"/>
    <property type="molecule type" value="Genomic_DNA"/>
</dbReference>
<reference evidence="3" key="2">
    <citation type="submission" date="2017-06" db="EMBL/GenBank/DDBJ databases">
        <title>WGS assembly of Brachypodium distachyon.</title>
        <authorList>
            <consortium name="The International Brachypodium Initiative"/>
            <person name="Lucas S."/>
            <person name="Harmon-Smith M."/>
            <person name="Lail K."/>
            <person name="Tice H."/>
            <person name="Grimwood J."/>
            <person name="Bruce D."/>
            <person name="Barry K."/>
            <person name="Shu S."/>
            <person name="Lindquist E."/>
            <person name="Wang M."/>
            <person name="Pitluck S."/>
            <person name="Vogel J.P."/>
            <person name="Garvin D.F."/>
            <person name="Mockler T.C."/>
            <person name="Schmutz J."/>
            <person name="Rokhsar D."/>
            <person name="Bevan M.W."/>
        </authorList>
    </citation>
    <scope>NUCLEOTIDE SEQUENCE</scope>
    <source>
        <strain evidence="3">Bd21</strain>
    </source>
</reference>
<dbReference type="InParanoid" id="A0A0Q3HEV5"/>